<feature type="compositionally biased region" description="Polar residues" evidence="9">
    <location>
        <begin position="144"/>
        <end position="157"/>
    </location>
</feature>
<dbReference type="GO" id="GO:0003697">
    <property type="term" value="F:single-stranded DNA binding"/>
    <property type="evidence" value="ECO:0007669"/>
    <property type="project" value="TreeGrafter"/>
</dbReference>
<dbReference type="GO" id="GO:0006270">
    <property type="term" value="P:DNA replication initiation"/>
    <property type="evidence" value="ECO:0007669"/>
    <property type="project" value="UniProtKB-UniRule"/>
</dbReference>
<evidence type="ECO:0000256" key="6">
    <source>
        <dbReference type="ARBA" id="ARBA00023306"/>
    </source>
</evidence>
<evidence type="ECO:0000313" key="11">
    <source>
        <dbReference type="RefSeq" id="XP_030979354.1"/>
    </source>
</evidence>
<comment type="subcellular location">
    <subcellularLocation>
        <location evidence="1 8">Nucleus</location>
    </subcellularLocation>
</comment>
<feature type="compositionally biased region" description="Basic residues" evidence="9">
    <location>
        <begin position="427"/>
        <end position="449"/>
    </location>
</feature>
<accession>A0A6P8AWX1</accession>
<dbReference type="RefSeq" id="XP_030979354.1">
    <property type="nucleotide sequence ID" value="XM_031128379.1"/>
</dbReference>
<evidence type="ECO:0000256" key="8">
    <source>
        <dbReference type="RuleBase" id="RU367067"/>
    </source>
</evidence>
<keyword evidence="5 8" id="KW-0539">Nucleus</keyword>
<reference evidence="10 11" key="1">
    <citation type="journal article" date="2019" name="Mol. Biol. Evol.">
        <title>Blast fungal genomes show frequent chromosomal changes, gene gains and losses, and effector gene turnover.</title>
        <authorList>
            <person name="Gomez Luciano L.B."/>
            <person name="Jason Tsai I."/>
            <person name="Chuma I."/>
            <person name="Tosa Y."/>
            <person name="Chen Y.H."/>
            <person name="Li J.Y."/>
            <person name="Li M.Y."/>
            <person name="Jade Lu M.Y."/>
            <person name="Nakayashiki H."/>
            <person name="Li W.H."/>
        </authorList>
    </citation>
    <scope>NUCLEOTIDE SEQUENCE [LARGE SCALE GENOMIC DNA]</scope>
    <source>
        <strain evidence="10 11">NI907</strain>
    </source>
</reference>
<feature type="compositionally biased region" description="Basic residues" evidence="9">
    <location>
        <begin position="511"/>
        <end position="521"/>
    </location>
</feature>
<dbReference type="AlphaFoldDB" id="A0A6P8AWX1"/>
<dbReference type="Pfam" id="PF11719">
    <property type="entry name" value="Drc1-Sld2"/>
    <property type="match status" value="1"/>
</dbReference>
<feature type="compositionally biased region" description="Polar residues" evidence="9">
    <location>
        <begin position="253"/>
        <end position="265"/>
    </location>
</feature>
<dbReference type="FunFam" id="1.10.10.1460:FF:000001">
    <property type="entry name" value="DNA replication regulator Sld2"/>
    <property type="match status" value="1"/>
</dbReference>
<dbReference type="PANTHER" id="PTHR28124:SF1">
    <property type="entry name" value="DNA REPLICATION REGULATOR SLD2"/>
    <property type="match status" value="1"/>
</dbReference>
<evidence type="ECO:0000256" key="2">
    <source>
        <dbReference type="ARBA" id="ARBA00007276"/>
    </source>
</evidence>
<comment type="function">
    <text evidence="7 8">Has a role in the initiation of DNA replication. Required at S-phase checkpoint.</text>
</comment>
<evidence type="ECO:0000256" key="1">
    <source>
        <dbReference type="ARBA" id="ARBA00004123"/>
    </source>
</evidence>
<evidence type="ECO:0000313" key="10">
    <source>
        <dbReference type="Proteomes" id="UP000515153"/>
    </source>
</evidence>
<feature type="region of interest" description="Disordered" evidence="9">
    <location>
        <begin position="556"/>
        <end position="578"/>
    </location>
</feature>
<dbReference type="GO" id="GO:0031261">
    <property type="term" value="C:DNA replication preinitiation complex"/>
    <property type="evidence" value="ECO:0007669"/>
    <property type="project" value="TreeGrafter"/>
</dbReference>
<dbReference type="PANTHER" id="PTHR28124">
    <property type="entry name" value="DNA REPLICATION REGULATOR SLD2"/>
    <property type="match status" value="1"/>
</dbReference>
<dbReference type="CDD" id="cd22289">
    <property type="entry name" value="RecQL4_SLD2_NTD"/>
    <property type="match status" value="1"/>
</dbReference>
<dbReference type="GO" id="GO:0000727">
    <property type="term" value="P:double-strand break repair via break-induced replication"/>
    <property type="evidence" value="ECO:0007669"/>
    <property type="project" value="TreeGrafter"/>
</dbReference>
<organism evidence="10 11">
    <name type="scientific">Pyricularia grisea</name>
    <name type="common">Crabgrass-specific blast fungus</name>
    <name type="synonym">Magnaporthe grisea</name>
    <dbReference type="NCBI Taxonomy" id="148305"/>
    <lineage>
        <taxon>Eukaryota</taxon>
        <taxon>Fungi</taxon>
        <taxon>Dikarya</taxon>
        <taxon>Ascomycota</taxon>
        <taxon>Pezizomycotina</taxon>
        <taxon>Sordariomycetes</taxon>
        <taxon>Sordariomycetidae</taxon>
        <taxon>Magnaporthales</taxon>
        <taxon>Pyriculariaceae</taxon>
        <taxon>Pyricularia</taxon>
    </lineage>
</organism>
<feature type="compositionally biased region" description="Acidic residues" evidence="9">
    <location>
        <begin position="460"/>
        <end position="470"/>
    </location>
</feature>
<evidence type="ECO:0000256" key="4">
    <source>
        <dbReference type="ARBA" id="ARBA00022705"/>
    </source>
</evidence>
<proteinExistence type="inferred from homology"/>
<dbReference type="GO" id="GO:0003688">
    <property type="term" value="F:DNA replication origin binding"/>
    <property type="evidence" value="ECO:0007669"/>
    <property type="project" value="TreeGrafter"/>
</dbReference>
<reference evidence="11" key="2">
    <citation type="submission" date="2019-10" db="EMBL/GenBank/DDBJ databases">
        <authorList>
            <consortium name="NCBI Genome Project"/>
        </authorList>
    </citation>
    <scope>NUCLEOTIDE SEQUENCE</scope>
    <source>
        <strain evidence="11">NI907</strain>
    </source>
</reference>
<dbReference type="OrthoDB" id="8775810at2759"/>
<comment type="similarity">
    <text evidence="2 8">Belongs to the SLD2 family.</text>
</comment>
<keyword evidence="6 8" id="KW-0131">Cell cycle</keyword>
<keyword evidence="4 8" id="KW-0235">DNA replication</keyword>
<evidence type="ECO:0000256" key="9">
    <source>
        <dbReference type="SAM" id="MobiDB-lite"/>
    </source>
</evidence>
<feature type="compositionally biased region" description="Low complexity" evidence="9">
    <location>
        <begin position="108"/>
        <end position="123"/>
    </location>
</feature>
<feature type="region of interest" description="Disordered" evidence="9">
    <location>
        <begin position="231"/>
        <end position="297"/>
    </location>
</feature>
<reference evidence="11" key="3">
    <citation type="submission" date="2025-08" db="UniProtKB">
        <authorList>
            <consortium name="RefSeq"/>
        </authorList>
    </citation>
    <scope>IDENTIFICATION</scope>
    <source>
        <strain evidence="11">NI907</strain>
    </source>
</reference>
<dbReference type="GeneID" id="41963287"/>
<dbReference type="InterPro" id="IPR021110">
    <property type="entry name" value="DNA_rep_checkpnt_protein"/>
</dbReference>
<evidence type="ECO:0000256" key="5">
    <source>
        <dbReference type="ARBA" id="ARBA00023242"/>
    </source>
</evidence>
<keyword evidence="10" id="KW-1185">Reference proteome</keyword>
<dbReference type="GO" id="GO:1902977">
    <property type="term" value="P:mitotic DNA replication preinitiation complex assembly"/>
    <property type="evidence" value="ECO:0007669"/>
    <property type="project" value="TreeGrafter"/>
</dbReference>
<feature type="compositionally biased region" description="Acidic residues" evidence="9">
    <location>
        <begin position="400"/>
        <end position="410"/>
    </location>
</feature>
<protein>
    <recommendedName>
        <fullName evidence="3 8">DNA replication regulator SLD2</fullName>
    </recommendedName>
</protein>
<feature type="compositionally biased region" description="Low complexity" evidence="9">
    <location>
        <begin position="70"/>
        <end position="79"/>
    </location>
</feature>
<feature type="compositionally biased region" description="Basic and acidic residues" evidence="9">
    <location>
        <begin position="527"/>
        <end position="538"/>
    </location>
</feature>
<name>A0A6P8AWX1_PYRGI</name>
<feature type="region of interest" description="Disordered" evidence="9">
    <location>
        <begin position="361"/>
        <end position="380"/>
    </location>
</feature>
<feature type="compositionally biased region" description="Polar residues" evidence="9">
    <location>
        <begin position="126"/>
        <end position="136"/>
    </location>
</feature>
<dbReference type="KEGG" id="pgri:PgNI_08382"/>
<gene>
    <name evidence="11" type="ORF">PgNI_08382</name>
</gene>
<dbReference type="Gene3D" id="1.10.10.1460">
    <property type="match status" value="1"/>
</dbReference>
<dbReference type="InterPro" id="IPR040203">
    <property type="entry name" value="Sld2"/>
</dbReference>
<feature type="region of interest" description="Disordered" evidence="9">
    <location>
        <begin position="180"/>
        <end position="206"/>
    </location>
</feature>
<evidence type="ECO:0000256" key="3">
    <source>
        <dbReference type="ARBA" id="ARBA00018363"/>
    </source>
</evidence>
<feature type="region of interest" description="Disordered" evidence="9">
    <location>
        <begin position="70"/>
        <end position="162"/>
    </location>
</feature>
<feature type="region of interest" description="Disordered" evidence="9">
    <location>
        <begin position="395"/>
        <end position="540"/>
    </location>
</feature>
<evidence type="ECO:0000256" key="7">
    <source>
        <dbReference type="ARBA" id="ARBA00025253"/>
    </source>
</evidence>
<sequence>MDQKEQSHYETQSQKLRAELKTWETTFAKTHEGKKPSRSDIKAAPEIAQKYKEYNRIRDILSGKIVPTAAAATTATTTTESQTQKPQPLFPTPRKRKSTDTLSLYDQTTPSKRTKPTSTPLKRTATHSSALTTPSTARKLFGTPGSSAVNVPTSIGPTPQRDGRVLGLFDLLTASPVETRTPSKRTGVIPMATPRRGGATINAADPGSSLSAARLARTPVSSGRRHVLDGFMTPLGRRDGNSSTAANGGLDRTPTSKTPSKSDFATPQFLRRLPPAPAPTRLDENGEAVPGLEDDDYDYEAEEARRYAARLPRKPLVRGLSSVVASLRKMEEEKHDDDLDALREMEAEELGFAPVKTKAKPAVTVTETGSRDGGVAEEDVPREVLVADSQVMPTNLLGGFDDEAIYDSPDEDGRRAGLDRNGQPLRVFKKKGQKRTTRRANMRPVRTKRPASTTVAAEDSASEEADDDVVPETQHQLDGPVPEDADELSLPSGSEFDGEEGEDQVDQKQSQGKKGRGKAKAKTAGPGKDDKDGKEGGTVKRAIKKVSAVAHQNFRRLKLRNNGAKGGPGFNSKFRRRR</sequence>
<dbReference type="Proteomes" id="UP000515153">
    <property type="component" value="Chromosome V"/>
</dbReference>